<feature type="transmembrane region" description="Helical" evidence="5">
    <location>
        <begin position="37"/>
        <end position="56"/>
    </location>
</feature>
<dbReference type="AlphaFoldDB" id="A0A8B9JH87"/>
<proteinExistence type="predicted"/>
<organism evidence="6 7">
    <name type="scientific">Astyanax mexicanus</name>
    <name type="common">Blind cave fish</name>
    <name type="synonym">Astyanax fasciatus mexicanus</name>
    <dbReference type="NCBI Taxonomy" id="7994"/>
    <lineage>
        <taxon>Eukaryota</taxon>
        <taxon>Metazoa</taxon>
        <taxon>Chordata</taxon>
        <taxon>Craniata</taxon>
        <taxon>Vertebrata</taxon>
        <taxon>Euteleostomi</taxon>
        <taxon>Actinopterygii</taxon>
        <taxon>Neopterygii</taxon>
        <taxon>Teleostei</taxon>
        <taxon>Ostariophysi</taxon>
        <taxon>Characiformes</taxon>
        <taxon>Characoidei</taxon>
        <taxon>Acestrorhamphidae</taxon>
        <taxon>Acestrorhamphinae</taxon>
        <taxon>Astyanax</taxon>
    </lineage>
</organism>
<evidence type="ECO:0000256" key="3">
    <source>
        <dbReference type="ARBA" id="ARBA00022989"/>
    </source>
</evidence>
<evidence type="ECO:0000256" key="4">
    <source>
        <dbReference type="ARBA" id="ARBA00023136"/>
    </source>
</evidence>
<feature type="transmembrane region" description="Helical" evidence="5">
    <location>
        <begin position="99"/>
        <end position="125"/>
    </location>
</feature>
<name>A0A8B9JH87_ASTMX</name>
<feature type="transmembrane region" description="Helical" evidence="5">
    <location>
        <begin position="68"/>
        <end position="87"/>
    </location>
</feature>
<dbReference type="Ensembl" id="ENSAMXT00005023659.1">
    <property type="protein sequence ID" value="ENSAMXP00005021406.1"/>
    <property type="gene ID" value="ENSAMXG00005011115.1"/>
</dbReference>
<feature type="transmembrane region" description="Helical" evidence="5">
    <location>
        <begin position="229"/>
        <end position="247"/>
    </location>
</feature>
<dbReference type="InterPro" id="IPR007237">
    <property type="entry name" value="CD20-like"/>
</dbReference>
<evidence type="ECO:0000313" key="7">
    <source>
        <dbReference type="Proteomes" id="UP000694621"/>
    </source>
</evidence>
<dbReference type="Proteomes" id="UP000694621">
    <property type="component" value="Unplaced"/>
</dbReference>
<sequence length="275" mass="30512">MDASAGNVCLPVGGTTTQTTTGGNKPLHRFLRAEPKIVGIVMMFMGSCMFIFAIPLKKDKGTKLNTNSYSYFWLGILYFISGLLYVLSERAPTKKIIMASFALSILSVLGTAVAAINFISVISFIPYYHFLHFEDAIYVNNSQHMASVRMHYMPIHSLYSIFLFHSLLGTVILITMSVFARMALRSTQTQQMDASAGKQCPPGGGATTQTTKWGNKPLYRFLRAEPKSVGIVMMFMGSCMFIFGIPMRKDMSLEIQADIYSSFWLGILVHSSALL</sequence>
<evidence type="ECO:0000256" key="1">
    <source>
        <dbReference type="ARBA" id="ARBA00004141"/>
    </source>
</evidence>
<protein>
    <submittedName>
        <fullName evidence="6">Si:ch1073-291c23.2</fullName>
    </submittedName>
</protein>
<comment type="subcellular location">
    <subcellularLocation>
        <location evidence="1">Membrane</location>
        <topology evidence="1">Multi-pass membrane protein</topology>
    </subcellularLocation>
</comment>
<evidence type="ECO:0000313" key="6">
    <source>
        <dbReference type="Ensembl" id="ENSAMXP00005021406.1"/>
    </source>
</evidence>
<keyword evidence="2 5" id="KW-0812">Transmembrane</keyword>
<feature type="transmembrane region" description="Helical" evidence="5">
    <location>
        <begin position="158"/>
        <end position="180"/>
    </location>
</feature>
<dbReference type="GO" id="GO:0016020">
    <property type="term" value="C:membrane"/>
    <property type="evidence" value="ECO:0007669"/>
    <property type="project" value="UniProtKB-SubCell"/>
</dbReference>
<reference evidence="6" key="1">
    <citation type="submission" date="2025-08" db="UniProtKB">
        <authorList>
            <consortium name="Ensembl"/>
        </authorList>
    </citation>
    <scope>IDENTIFICATION</scope>
</reference>
<accession>A0A8B9JH87</accession>
<evidence type="ECO:0000256" key="2">
    <source>
        <dbReference type="ARBA" id="ARBA00022692"/>
    </source>
</evidence>
<keyword evidence="4 5" id="KW-0472">Membrane</keyword>
<keyword evidence="3 5" id="KW-1133">Transmembrane helix</keyword>
<evidence type="ECO:0000256" key="5">
    <source>
        <dbReference type="SAM" id="Phobius"/>
    </source>
</evidence>
<dbReference type="Pfam" id="PF04103">
    <property type="entry name" value="CD20"/>
    <property type="match status" value="1"/>
</dbReference>